<evidence type="ECO:0000256" key="6">
    <source>
        <dbReference type="RuleBase" id="RU361277"/>
    </source>
</evidence>
<accession>A0ABX9DY82</accession>
<keyword evidence="4 6" id="KW-0862">Zinc</keyword>
<evidence type="ECO:0000256" key="5">
    <source>
        <dbReference type="ARBA" id="ARBA00023002"/>
    </source>
</evidence>
<dbReference type="PANTHER" id="PTHR43350:SF21">
    <property type="entry name" value="S-NITROSOMYCOTHIOL REDUCTASE MSCR"/>
    <property type="match status" value="1"/>
</dbReference>
<dbReference type="RefSeq" id="WP_112230656.1">
    <property type="nucleotide sequence ID" value="NZ_QLTT01000011.1"/>
</dbReference>
<keyword evidence="3 6" id="KW-0479">Metal-binding</keyword>
<dbReference type="InterPro" id="IPR013149">
    <property type="entry name" value="ADH-like_C"/>
</dbReference>
<dbReference type="PANTHER" id="PTHR43350">
    <property type="entry name" value="NAD-DEPENDENT ALCOHOL DEHYDROGENASE"/>
    <property type="match status" value="1"/>
</dbReference>
<sequence>MRTTTAALSRGLAGPFSVEPIQVADPVGDEVLVRVVAVGVCHTDLTGRLASALGAPVLLGHEGAGVVEEVGPDVTGIRPGDHVVLSFRSCGRCGRCVAGRPAYCAEWQALNAFGRRGDGSPMVCAGGRPVMAGFFGQSSFAGYALAHQDNVVVVDPGVDLAVAAPFGCGFQTGAGAVLNVLRPDESSTVVVYGTGSVGLAGLLAAHGSGARTIAVNPSAPRRELALRLGATHALDPTGIDVAAAIADLTGGGSTHALDTTGVPAVIASAVKALAPTGTAVVVGLGLAELTVDVLDLLYGGKTLRGCVEGDAVPQTFIPHLLDLYAAGRLPVDQLITTFPLAQINEAVAAQQAGEVVKAVLMPEMPC</sequence>
<comment type="caution">
    <text evidence="8">The sequence shown here is derived from an EMBL/GenBank/DDBJ whole genome shotgun (WGS) entry which is preliminary data.</text>
</comment>
<dbReference type="Gene3D" id="3.90.180.10">
    <property type="entry name" value="Medium-chain alcohol dehydrogenases, catalytic domain"/>
    <property type="match status" value="1"/>
</dbReference>
<dbReference type="SMART" id="SM00829">
    <property type="entry name" value="PKS_ER"/>
    <property type="match status" value="1"/>
</dbReference>
<dbReference type="SUPFAM" id="SSF51735">
    <property type="entry name" value="NAD(P)-binding Rossmann-fold domains"/>
    <property type="match status" value="1"/>
</dbReference>
<keyword evidence="5" id="KW-0560">Oxidoreductase</keyword>
<name>A0ABX9DY82_9PSEU</name>
<evidence type="ECO:0000313" key="8">
    <source>
        <dbReference type="EMBL" id="RAS60655.1"/>
    </source>
</evidence>
<evidence type="ECO:0000259" key="7">
    <source>
        <dbReference type="SMART" id="SM00829"/>
    </source>
</evidence>
<dbReference type="EMBL" id="QLTT01000011">
    <property type="protein sequence ID" value="RAS60655.1"/>
    <property type="molecule type" value="Genomic_DNA"/>
</dbReference>
<gene>
    <name evidence="8" type="ORF">C8D87_11173</name>
</gene>
<comment type="cofactor">
    <cofactor evidence="1 6">
        <name>Zn(2+)</name>
        <dbReference type="ChEBI" id="CHEBI:29105"/>
    </cofactor>
</comment>
<protein>
    <submittedName>
        <fullName evidence="8">Aryl-alcohol dehydrogenase</fullName>
    </submittedName>
</protein>
<keyword evidence="9" id="KW-1185">Reference proteome</keyword>
<dbReference type="PROSITE" id="PS00059">
    <property type="entry name" value="ADH_ZINC"/>
    <property type="match status" value="1"/>
</dbReference>
<proteinExistence type="inferred from homology"/>
<comment type="similarity">
    <text evidence="2 6">Belongs to the zinc-containing alcohol dehydrogenase family.</text>
</comment>
<dbReference type="InterPro" id="IPR013154">
    <property type="entry name" value="ADH-like_N"/>
</dbReference>
<dbReference type="InterPro" id="IPR036291">
    <property type="entry name" value="NAD(P)-bd_dom_sf"/>
</dbReference>
<evidence type="ECO:0000256" key="4">
    <source>
        <dbReference type="ARBA" id="ARBA00022833"/>
    </source>
</evidence>
<dbReference type="Gene3D" id="3.40.50.720">
    <property type="entry name" value="NAD(P)-binding Rossmann-like Domain"/>
    <property type="match status" value="1"/>
</dbReference>
<dbReference type="Pfam" id="PF08240">
    <property type="entry name" value="ADH_N"/>
    <property type="match status" value="1"/>
</dbReference>
<dbReference type="InterPro" id="IPR002328">
    <property type="entry name" value="ADH_Zn_CS"/>
</dbReference>
<organism evidence="8 9">
    <name type="scientific">Lentzea atacamensis</name>
    <dbReference type="NCBI Taxonomy" id="531938"/>
    <lineage>
        <taxon>Bacteria</taxon>
        <taxon>Bacillati</taxon>
        <taxon>Actinomycetota</taxon>
        <taxon>Actinomycetes</taxon>
        <taxon>Pseudonocardiales</taxon>
        <taxon>Pseudonocardiaceae</taxon>
        <taxon>Lentzea</taxon>
    </lineage>
</organism>
<dbReference type="InterPro" id="IPR020843">
    <property type="entry name" value="ER"/>
</dbReference>
<evidence type="ECO:0000256" key="3">
    <source>
        <dbReference type="ARBA" id="ARBA00022723"/>
    </source>
</evidence>
<evidence type="ECO:0000256" key="1">
    <source>
        <dbReference type="ARBA" id="ARBA00001947"/>
    </source>
</evidence>
<dbReference type="CDD" id="cd08278">
    <property type="entry name" value="benzyl_alcohol_DH"/>
    <property type="match status" value="1"/>
</dbReference>
<dbReference type="SUPFAM" id="SSF50129">
    <property type="entry name" value="GroES-like"/>
    <property type="match status" value="1"/>
</dbReference>
<dbReference type="Proteomes" id="UP000248714">
    <property type="component" value="Unassembled WGS sequence"/>
</dbReference>
<evidence type="ECO:0000256" key="2">
    <source>
        <dbReference type="ARBA" id="ARBA00008072"/>
    </source>
</evidence>
<reference evidence="8 9" key="1">
    <citation type="submission" date="2018-06" db="EMBL/GenBank/DDBJ databases">
        <title>Genomic Encyclopedia of Type Strains, Phase IV (KMG-IV): sequencing the most valuable type-strain genomes for metagenomic binning, comparative biology and taxonomic classification.</title>
        <authorList>
            <person name="Goeker M."/>
        </authorList>
    </citation>
    <scope>NUCLEOTIDE SEQUENCE [LARGE SCALE GENOMIC DNA]</scope>
    <source>
        <strain evidence="8 9">DSM 45479</strain>
    </source>
</reference>
<dbReference type="InterPro" id="IPR011032">
    <property type="entry name" value="GroES-like_sf"/>
</dbReference>
<feature type="domain" description="Enoyl reductase (ER)" evidence="7">
    <location>
        <begin position="11"/>
        <end position="360"/>
    </location>
</feature>
<dbReference type="Pfam" id="PF00107">
    <property type="entry name" value="ADH_zinc_N"/>
    <property type="match status" value="1"/>
</dbReference>
<evidence type="ECO:0000313" key="9">
    <source>
        <dbReference type="Proteomes" id="UP000248714"/>
    </source>
</evidence>